<evidence type="ECO:0000313" key="2">
    <source>
        <dbReference type="EMBL" id="CCX04713.1"/>
    </source>
</evidence>
<keyword evidence="3" id="KW-1185">Reference proteome</keyword>
<dbReference type="OrthoDB" id="5491353at2759"/>
<evidence type="ECO:0000256" key="1">
    <source>
        <dbReference type="SAM" id="MobiDB-lite"/>
    </source>
</evidence>
<protein>
    <submittedName>
        <fullName evidence="2">Uncharacterized protein</fullName>
    </submittedName>
</protein>
<name>U4KU34_PYROM</name>
<organism evidence="2 3">
    <name type="scientific">Pyronema omphalodes (strain CBS 100304)</name>
    <name type="common">Pyronema confluens</name>
    <dbReference type="NCBI Taxonomy" id="1076935"/>
    <lineage>
        <taxon>Eukaryota</taxon>
        <taxon>Fungi</taxon>
        <taxon>Dikarya</taxon>
        <taxon>Ascomycota</taxon>
        <taxon>Pezizomycotina</taxon>
        <taxon>Pezizomycetes</taxon>
        <taxon>Pezizales</taxon>
        <taxon>Pyronemataceae</taxon>
        <taxon>Pyronema</taxon>
    </lineage>
</organism>
<gene>
    <name evidence="2" type="ORF">PCON_03377</name>
</gene>
<proteinExistence type="predicted"/>
<feature type="region of interest" description="Disordered" evidence="1">
    <location>
        <begin position="1"/>
        <end position="39"/>
    </location>
</feature>
<dbReference type="Proteomes" id="UP000018144">
    <property type="component" value="Unassembled WGS sequence"/>
</dbReference>
<feature type="region of interest" description="Disordered" evidence="1">
    <location>
        <begin position="52"/>
        <end position="119"/>
    </location>
</feature>
<dbReference type="EMBL" id="HF935215">
    <property type="protein sequence ID" value="CCX04713.1"/>
    <property type="molecule type" value="Genomic_DNA"/>
</dbReference>
<sequence>MALVTKTAAALKPISGNKPRLQSSSTDKPTAAPVQTHGKENVVVPACVSKRKADEQAVVPPRAAKRKAAEKDVAPLRPTKRKLDNNKQAVVPLTPPNGKPIGHEEKAVDSPPRPIKRTDDKKPLTYQERLVQAGRSWALLEAAAAKKDWHQVIKLGGSVSGMSGGGLVVGEKYKVRKSYNYIMKHKLKKWRY</sequence>
<dbReference type="AlphaFoldDB" id="U4KU34"/>
<reference evidence="2 3" key="1">
    <citation type="journal article" date="2013" name="PLoS Genet.">
        <title>The genome and development-dependent transcriptomes of Pyronema confluens: a window into fungal evolution.</title>
        <authorList>
            <person name="Traeger S."/>
            <person name="Altegoer F."/>
            <person name="Freitag M."/>
            <person name="Gabaldon T."/>
            <person name="Kempken F."/>
            <person name="Kumar A."/>
            <person name="Marcet-Houben M."/>
            <person name="Poggeler S."/>
            <person name="Stajich J.E."/>
            <person name="Nowrousian M."/>
        </authorList>
    </citation>
    <scope>NUCLEOTIDE SEQUENCE [LARGE SCALE GENOMIC DNA]</scope>
    <source>
        <strain evidence="3">CBS 100304</strain>
        <tissue evidence="2">Vegetative mycelium</tissue>
    </source>
</reference>
<accession>U4KU34</accession>
<evidence type="ECO:0000313" key="3">
    <source>
        <dbReference type="Proteomes" id="UP000018144"/>
    </source>
</evidence>